<name>A0A7S2XT28_9STRA</name>
<reference evidence="2" key="1">
    <citation type="submission" date="2021-01" db="EMBL/GenBank/DDBJ databases">
        <authorList>
            <person name="Corre E."/>
            <person name="Pelletier E."/>
            <person name="Niang G."/>
            <person name="Scheremetjew M."/>
            <person name="Finn R."/>
            <person name="Kale V."/>
            <person name="Holt S."/>
            <person name="Cochrane G."/>
            <person name="Meng A."/>
            <person name="Brown T."/>
            <person name="Cohen L."/>
        </authorList>
    </citation>
    <scope>NUCLEOTIDE SEQUENCE</scope>
    <source>
        <strain evidence="2">CCMP2084</strain>
    </source>
</reference>
<evidence type="ECO:0000256" key="1">
    <source>
        <dbReference type="SAM" id="MobiDB-lite"/>
    </source>
</evidence>
<organism evidence="2">
    <name type="scientific">Attheya septentrionalis</name>
    <dbReference type="NCBI Taxonomy" id="420275"/>
    <lineage>
        <taxon>Eukaryota</taxon>
        <taxon>Sar</taxon>
        <taxon>Stramenopiles</taxon>
        <taxon>Ochrophyta</taxon>
        <taxon>Bacillariophyta</taxon>
        <taxon>Coscinodiscophyceae</taxon>
        <taxon>Chaetocerotophycidae</taxon>
        <taxon>Chaetocerotales</taxon>
        <taxon>Attheyaceae</taxon>
        <taxon>Attheya</taxon>
    </lineage>
</organism>
<feature type="compositionally biased region" description="Pro residues" evidence="1">
    <location>
        <begin position="332"/>
        <end position="342"/>
    </location>
</feature>
<sequence length="555" mass="58779">MAYRPTSNAMTPYNGGGSGSGSRTLSPLYQIDFTAVASGKRIASTKRRVRWRFGFANVEALSNGETGTACRGEEHDITLVWSVTSGKRLILADGQEVHYSNSRNALFEFSWTMRGNHVLKVVAHASPPMAAIPGFRQYDFFVDGQSFFSFPKVYRLGLSQPSSSRGQGQGYANYAVGATSPTGIGTLEAPHNPAEEEMYLREAIKNSLVVDKKEPSENGTSSASGQPAKEEPNLLDFFDTPVPAPAPPPALPAPVPGPPAFAGHSTSFDVQSSMMQAHPGPSPPQYSNYGQPPSDNMGFAQPPPAAPGYGAAPPAQYPPVGAPQPGYGFPAPAEPAPQPSYAPPVQGAAASVVNGQNQFTAVDHADDDRSVFSFLSAPGPSKSQPPRGPGTLADKAYQNIAALSDFNLTSKDDSSNPFGGHASTQPAQTLGGMKAMGAPKQPKQDVMRSPVPAGPGALVVSGVQQGNQYGYGAPPAPGGYGQPQQQQQAYGQFQQQQPPPQQAYGQFQQQQPPPQQGYGQLQQQQPPPQQGYGQYQQPPPPPQPYGNGQFQQQQY</sequence>
<feature type="compositionally biased region" description="Polar residues" evidence="1">
    <location>
        <begin position="285"/>
        <end position="294"/>
    </location>
</feature>
<dbReference type="EMBL" id="HBHQ01026025">
    <property type="protein sequence ID" value="CAD9825758.1"/>
    <property type="molecule type" value="Transcribed_RNA"/>
</dbReference>
<dbReference type="AlphaFoldDB" id="A0A7S2XT28"/>
<feature type="compositionally biased region" description="Pro residues" evidence="1">
    <location>
        <begin position="242"/>
        <end position="259"/>
    </location>
</feature>
<gene>
    <name evidence="2" type="ORF">ASEP1449_LOCUS17592</name>
</gene>
<evidence type="ECO:0000313" key="2">
    <source>
        <dbReference type="EMBL" id="CAD9825758.1"/>
    </source>
</evidence>
<feature type="compositionally biased region" description="Low complexity" evidence="1">
    <location>
        <begin position="482"/>
        <end position="536"/>
    </location>
</feature>
<feature type="compositionally biased region" description="Low complexity" evidence="1">
    <location>
        <begin position="545"/>
        <end position="555"/>
    </location>
</feature>
<proteinExistence type="predicted"/>
<feature type="compositionally biased region" description="Polar residues" evidence="1">
    <location>
        <begin position="264"/>
        <end position="275"/>
    </location>
</feature>
<feature type="region of interest" description="Disordered" evidence="1">
    <location>
        <begin position="370"/>
        <end position="555"/>
    </location>
</feature>
<protein>
    <submittedName>
        <fullName evidence="2">Uncharacterized protein</fullName>
    </submittedName>
</protein>
<feature type="region of interest" description="Disordered" evidence="1">
    <location>
        <begin position="209"/>
        <end position="348"/>
    </location>
</feature>
<accession>A0A7S2XT28</accession>